<comment type="caution">
    <text evidence="11">The sequence shown here is derived from an EMBL/GenBank/DDBJ whole genome shotgun (WGS) entry which is preliminary data.</text>
</comment>
<evidence type="ECO:0000313" key="11">
    <source>
        <dbReference type="EMBL" id="TDH64536.1"/>
    </source>
</evidence>
<dbReference type="AlphaFoldDB" id="A0A4R5QMN9"/>
<name>A0A4R5QMN9_9PROT</name>
<evidence type="ECO:0000259" key="10">
    <source>
        <dbReference type="PROSITE" id="PS51007"/>
    </source>
</evidence>
<dbReference type="Proteomes" id="UP000295096">
    <property type="component" value="Unassembled WGS sequence"/>
</dbReference>
<feature type="region of interest" description="Disordered" evidence="9">
    <location>
        <begin position="36"/>
        <end position="63"/>
    </location>
</feature>
<feature type="domain" description="Cytochrome c" evidence="10">
    <location>
        <begin position="440"/>
        <end position="525"/>
    </location>
</feature>
<dbReference type="Gene3D" id="1.10.760.10">
    <property type="entry name" value="Cytochrome c-like domain"/>
    <property type="match status" value="2"/>
</dbReference>
<protein>
    <submittedName>
        <fullName evidence="11">C-type cytochrome</fullName>
    </submittedName>
</protein>
<evidence type="ECO:0000256" key="9">
    <source>
        <dbReference type="SAM" id="MobiDB-lite"/>
    </source>
</evidence>
<dbReference type="PANTHER" id="PTHR35008:SF8">
    <property type="entry name" value="ALCOHOL DEHYDROGENASE CYTOCHROME C SUBUNIT"/>
    <property type="match status" value="1"/>
</dbReference>
<keyword evidence="7 8" id="KW-0408">Iron</keyword>
<evidence type="ECO:0000256" key="3">
    <source>
        <dbReference type="ARBA" id="ARBA00022617"/>
    </source>
</evidence>
<keyword evidence="2" id="KW-0813">Transport</keyword>
<sequence length="698" mass="72720">MAPPWPGMFSTTTGWPQAWEKAWAKIRAVMSVDDPAVKPTTSRTGRAGQACARAGAARPHSAAAAATRRRVRIGIMGAFPSSRPCPPQREKASVTRPPRRCPPRRPEATSAPAMHIGATRDRERPTVAAAGASLPVLQAGCRHMQTGFRTRLAAILGLVLAASAAAQTGAPGDDPVARGRYLAEAADCMPCHTAPGGKPFAGGLALNTPFGAVLSPNITPDVATGIGAWTDAQFRRALHDGVGRDGEDLYPVMPYTSYTRMAPEDLRAIRAYLATVAPVDAPRQPNQLGFPFNIRATLGFWRELYFRPAEFQADPARPAEWNRGAYLVTALGHCGECHTPRNLLGATEPSRSLAGAVVDGWFAPNISGDLRDGVGGWPLERIADWLRTGADASKGTSFGPMQEVVHDSLARLTRADLLAIATYLKDSPPRQATPRVAAVRADPRAAALYLENCGPCHQPLGRGIPGAIPPLAGNQAVAADQPNNVVQAMLHGIPAQGGYGAMPSFAAALDDAQVAAIANYVRGAWGNQAPVAATPALVAQLRQADALAAAGTEAARALCPAISPVGAADGMAAPVAAATALMRAAERGDLANRTAVLLQDMRRANPGIGDAMLTDSLLAAYCPAIANDPSLDAAAKRQRLDQFRGNLMRAMPAMPANAPVLVTTALPPAALAAAQAAASRAGLSLADWLARAATQAAR</sequence>
<evidence type="ECO:0000256" key="6">
    <source>
        <dbReference type="ARBA" id="ARBA00022982"/>
    </source>
</evidence>
<dbReference type="OrthoDB" id="9811281at2"/>
<organism evidence="11 12">
    <name type="scientific">Dankookia rubra</name>
    <dbReference type="NCBI Taxonomy" id="1442381"/>
    <lineage>
        <taxon>Bacteria</taxon>
        <taxon>Pseudomonadati</taxon>
        <taxon>Pseudomonadota</taxon>
        <taxon>Alphaproteobacteria</taxon>
        <taxon>Acetobacterales</taxon>
        <taxon>Roseomonadaceae</taxon>
        <taxon>Dankookia</taxon>
    </lineage>
</organism>
<accession>A0A4R5QMN9</accession>
<gene>
    <name evidence="11" type="ORF">E2C06_00905</name>
</gene>
<evidence type="ECO:0000256" key="5">
    <source>
        <dbReference type="ARBA" id="ARBA00022723"/>
    </source>
</evidence>
<keyword evidence="3 8" id="KW-0349">Heme</keyword>
<keyword evidence="12" id="KW-1185">Reference proteome</keyword>
<feature type="domain" description="Cytochrome c" evidence="10">
    <location>
        <begin position="174"/>
        <end position="277"/>
    </location>
</feature>
<feature type="region of interest" description="Disordered" evidence="9">
    <location>
        <begin position="77"/>
        <end position="111"/>
    </location>
</feature>
<evidence type="ECO:0000256" key="4">
    <source>
        <dbReference type="ARBA" id="ARBA00022660"/>
    </source>
</evidence>
<dbReference type="Pfam" id="PF00034">
    <property type="entry name" value="Cytochrom_C"/>
    <property type="match status" value="1"/>
</dbReference>
<proteinExistence type="predicted"/>
<evidence type="ECO:0000256" key="1">
    <source>
        <dbReference type="ARBA" id="ARBA00001926"/>
    </source>
</evidence>
<dbReference type="InterPro" id="IPR051459">
    <property type="entry name" value="Cytochrome_c-type_DH"/>
</dbReference>
<dbReference type="SUPFAM" id="SSF46626">
    <property type="entry name" value="Cytochrome c"/>
    <property type="match status" value="3"/>
</dbReference>
<dbReference type="GO" id="GO:0009055">
    <property type="term" value="F:electron transfer activity"/>
    <property type="evidence" value="ECO:0007669"/>
    <property type="project" value="InterPro"/>
</dbReference>
<evidence type="ECO:0000256" key="7">
    <source>
        <dbReference type="ARBA" id="ARBA00023004"/>
    </source>
</evidence>
<keyword evidence="6" id="KW-0249">Electron transport</keyword>
<dbReference type="InterPro" id="IPR009056">
    <property type="entry name" value="Cyt_c-like_dom"/>
</dbReference>
<feature type="domain" description="Cytochrome c" evidence="10">
    <location>
        <begin position="319"/>
        <end position="428"/>
    </location>
</feature>
<dbReference type="EMBL" id="SMSJ01000001">
    <property type="protein sequence ID" value="TDH64536.1"/>
    <property type="molecule type" value="Genomic_DNA"/>
</dbReference>
<evidence type="ECO:0000313" key="12">
    <source>
        <dbReference type="Proteomes" id="UP000295096"/>
    </source>
</evidence>
<keyword evidence="5 8" id="KW-0479">Metal-binding</keyword>
<dbReference type="Pfam" id="PF13442">
    <property type="entry name" value="Cytochrome_CBB3"/>
    <property type="match status" value="1"/>
</dbReference>
<reference evidence="11 12" key="1">
    <citation type="journal article" date="2016" name="J. Microbiol.">
        <title>Dankookia rubra gen. nov., sp. nov., an alphaproteobacterium isolated from sediment of a shallow stream.</title>
        <authorList>
            <person name="Kim W.H."/>
            <person name="Kim D.H."/>
            <person name="Kang K."/>
            <person name="Ahn T.Y."/>
        </authorList>
    </citation>
    <scope>NUCLEOTIDE SEQUENCE [LARGE SCALE GENOMIC DNA]</scope>
    <source>
        <strain evidence="11 12">JCM30602</strain>
    </source>
</reference>
<dbReference type="PRINTS" id="PR00605">
    <property type="entry name" value="CYTCHROMECIC"/>
</dbReference>
<dbReference type="GO" id="GO:0005506">
    <property type="term" value="F:iron ion binding"/>
    <property type="evidence" value="ECO:0007669"/>
    <property type="project" value="InterPro"/>
</dbReference>
<dbReference type="InterPro" id="IPR008168">
    <property type="entry name" value="Cyt_C_IC"/>
</dbReference>
<comment type="cofactor">
    <cofactor evidence="1">
        <name>heme c</name>
        <dbReference type="ChEBI" id="CHEBI:61717"/>
    </cofactor>
</comment>
<dbReference type="PROSITE" id="PS51007">
    <property type="entry name" value="CYTC"/>
    <property type="match status" value="3"/>
</dbReference>
<feature type="compositionally biased region" description="Low complexity" evidence="9">
    <location>
        <begin position="45"/>
        <end position="63"/>
    </location>
</feature>
<evidence type="ECO:0000256" key="8">
    <source>
        <dbReference type="PROSITE-ProRule" id="PRU00433"/>
    </source>
</evidence>
<dbReference type="InterPro" id="IPR036909">
    <property type="entry name" value="Cyt_c-like_dom_sf"/>
</dbReference>
<dbReference type="PANTHER" id="PTHR35008">
    <property type="entry name" value="BLL4482 PROTEIN-RELATED"/>
    <property type="match status" value="1"/>
</dbReference>
<keyword evidence="4" id="KW-0679">Respiratory chain</keyword>
<evidence type="ECO:0000256" key="2">
    <source>
        <dbReference type="ARBA" id="ARBA00022448"/>
    </source>
</evidence>
<dbReference type="GO" id="GO:0020037">
    <property type="term" value="F:heme binding"/>
    <property type="evidence" value="ECO:0007669"/>
    <property type="project" value="InterPro"/>
</dbReference>